<evidence type="ECO:0000313" key="2">
    <source>
        <dbReference type="EMBL" id="SFO94351.1"/>
    </source>
</evidence>
<name>A0A1I5LCB1_9ACTN</name>
<dbReference type="InterPro" id="IPR051532">
    <property type="entry name" value="Ester_Hydrolysis_Enzymes"/>
</dbReference>
<dbReference type="EMBL" id="FOWQ01000002">
    <property type="protein sequence ID" value="SFO94351.1"/>
    <property type="molecule type" value="Genomic_DNA"/>
</dbReference>
<dbReference type="Proteomes" id="UP000198857">
    <property type="component" value="Unassembled WGS sequence"/>
</dbReference>
<sequence>MTVLAAGLAVAACGGTAGPDRAAAEVRAVFLGDSYTVGVGTSVGPTYAARTADRLGWTEVDAGQSGTGYVADGGGGDRAPFRARVPDVAQAAPDVVVVQGSTNDAGVPSVEVGAAATALYADLAAAVPGARVVVLGPLAAPGVPRAEIEAIRDALAAAAAQAGLLFVDPVAGDWLAPSQGLWADSTHPDDEGYAVVADELVAALEAAGL</sequence>
<dbReference type="SUPFAM" id="SSF52266">
    <property type="entry name" value="SGNH hydrolase"/>
    <property type="match status" value="1"/>
</dbReference>
<proteinExistence type="predicted"/>
<dbReference type="AlphaFoldDB" id="A0A1I5LCB1"/>
<organism evidence="2 3">
    <name type="scientific">Geodermatophilus dictyosporus</name>
    <dbReference type="NCBI Taxonomy" id="1523247"/>
    <lineage>
        <taxon>Bacteria</taxon>
        <taxon>Bacillati</taxon>
        <taxon>Actinomycetota</taxon>
        <taxon>Actinomycetes</taxon>
        <taxon>Geodermatophilales</taxon>
        <taxon>Geodermatophilaceae</taxon>
        <taxon>Geodermatophilus</taxon>
    </lineage>
</organism>
<accession>A0A1I5LCB1</accession>
<dbReference type="InterPro" id="IPR036514">
    <property type="entry name" value="SGNH_hydro_sf"/>
</dbReference>
<dbReference type="STRING" id="1523247.SAMN05660464_1646"/>
<reference evidence="3" key="1">
    <citation type="submission" date="2016-10" db="EMBL/GenBank/DDBJ databases">
        <authorList>
            <person name="Varghese N."/>
            <person name="Submissions S."/>
        </authorList>
    </citation>
    <scope>NUCLEOTIDE SEQUENCE [LARGE SCALE GENOMIC DNA]</scope>
    <source>
        <strain evidence="3">DSM 44208</strain>
    </source>
</reference>
<dbReference type="InterPro" id="IPR013830">
    <property type="entry name" value="SGNH_hydro"/>
</dbReference>
<feature type="domain" description="SGNH hydrolase-type esterase" evidence="1">
    <location>
        <begin position="30"/>
        <end position="195"/>
    </location>
</feature>
<dbReference type="RefSeq" id="WP_169063929.1">
    <property type="nucleotide sequence ID" value="NZ_FOWQ01000002.1"/>
</dbReference>
<gene>
    <name evidence="2" type="ORF">SAMN05660464_1646</name>
</gene>
<evidence type="ECO:0000313" key="3">
    <source>
        <dbReference type="Proteomes" id="UP000198857"/>
    </source>
</evidence>
<dbReference type="CDD" id="cd00229">
    <property type="entry name" value="SGNH_hydrolase"/>
    <property type="match status" value="1"/>
</dbReference>
<dbReference type="Gene3D" id="3.40.50.1110">
    <property type="entry name" value="SGNH hydrolase"/>
    <property type="match status" value="1"/>
</dbReference>
<evidence type="ECO:0000259" key="1">
    <source>
        <dbReference type="Pfam" id="PF13472"/>
    </source>
</evidence>
<keyword evidence="3" id="KW-1185">Reference proteome</keyword>
<protein>
    <submittedName>
        <fullName evidence="2">Lysophospholipase L1</fullName>
    </submittedName>
</protein>
<dbReference type="PANTHER" id="PTHR30383">
    <property type="entry name" value="THIOESTERASE 1/PROTEASE 1/LYSOPHOSPHOLIPASE L1"/>
    <property type="match status" value="1"/>
</dbReference>
<dbReference type="Pfam" id="PF13472">
    <property type="entry name" value="Lipase_GDSL_2"/>
    <property type="match status" value="1"/>
</dbReference>